<proteinExistence type="predicted"/>
<accession>A0A9D4LBM4</accession>
<dbReference type="AlphaFoldDB" id="A0A9D4LBM4"/>
<comment type="caution">
    <text evidence="2">The sequence shown here is derived from an EMBL/GenBank/DDBJ whole genome shotgun (WGS) entry which is preliminary data.</text>
</comment>
<dbReference type="Proteomes" id="UP000828390">
    <property type="component" value="Unassembled WGS sequence"/>
</dbReference>
<keyword evidence="3" id="KW-1185">Reference proteome</keyword>
<evidence type="ECO:0000313" key="2">
    <source>
        <dbReference type="EMBL" id="KAH3855100.1"/>
    </source>
</evidence>
<organism evidence="2 3">
    <name type="scientific">Dreissena polymorpha</name>
    <name type="common">Zebra mussel</name>
    <name type="synonym">Mytilus polymorpha</name>
    <dbReference type="NCBI Taxonomy" id="45954"/>
    <lineage>
        <taxon>Eukaryota</taxon>
        <taxon>Metazoa</taxon>
        <taxon>Spiralia</taxon>
        <taxon>Lophotrochozoa</taxon>
        <taxon>Mollusca</taxon>
        <taxon>Bivalvia</taxon>
        <taxon>Autobranchia</taxon>
        <taxon>Heteroconchia</taxon>
        <taxon>Euheterodonta</taxon>
        <taxon>Imparidentia</taxon>
        <taxon>Neoheterodontei</taxon>
        <taxon>Myida</taxon>
        <taxon>Dreissenoidea</taxon>
        <taxon>Dreissenidae</taxon>
        <taxon>Dreissena</taxon>
    </lineage>
</organism>
<feature type="region of interest" description="Disordered" evidence="1">
    <location>
        <begin position="34"/>
        <end position="57"/>
    </location>
</feature>
<gene>
    <name evidence="2" type="ORF">DPMN_097661</name>
</gene>
<reference evidence="2" key="2">
    <citation type="submission" date="2020-11" db="EMBL/GenBank/DDBJ databases">
        <authorList>
            <person name="McCartney M.A."/>
            <person name="Auch B."/>
            <person name="Kono T."/>
            <person name="Mallez S."/>
            <person name="Becker A."/>
            <person name="Gohl D.M."/>
            <person name="Silverstein K.A.T."/>
            <person name="Koren S."/>
            <person name="Bechman K.B."/>
            <person name="Herman A."/>
            <person name="Abrahante J.E."/>
            <person name="Garbe J."/>
        </authorList>
    </citation>
    <scope>NUCLEOTIDE SEQUENCE</scope>
    <source>
        <strain evidence="2">Duluth1</strain>
        <tissue evidence="2">Whole animal</tissue>
    </source>
</reference>
<evidence type="ECO:0000256" key="1">
    <source>
        <dbReference type="SAM" id="MobiDB-lite"/>
    </source>
</evidence>
<sequence>MVLGRTTTSIHTSRFCKTLCKSFRSTLDIVLTRRAFPAAPPPPNPTRPQGYGKRFDA</sequence>
<evidence type="ECO:0000313" key="3">
    <source>
        <dbReference type="Proteomes" id="UP000828390"/>
    </source>
</evidence>
<protein>
    <submittedName>
        <fullName evidence="2">Uncharacterized protein</fullName>
    </submittedName>
</protein>
<reference evidence="2" key="1">
    <citation type="journal article" date="2019" name="bioRxiv">
        <title>The Genome of the Zebra Mussel, Dreissena polymorpha: A Resource for Invasive Species Research.</title>
        <authorList>
            <person name="McCartney M.A."/>
            <person name="Auch B."/>
            <person name="Kono T."/>
            <person name="Mallez S."/>
            <person name="Zhang Y."/>
            <person name="Obille A."/>
            <person name="Becker A."/>
            <person name="Abrahante J.E."/>
            <person name="Garbe J."/>
            <person name="Badalamenti J.P."/>
            <person name="Herman A."/>
            <person name="Mangelson H."/>
            <person name="Liachko I."/>
            <person name="Sullivan S."/>
            <person name="Sone E.D."/>
            <person name="Koren S."/>
            <person name="Silverstein K.A.T."/>
            <person name="Beckman K.B."/>
            <person name="Gohl D.M."/>
        </authorList>
    </citation>
    <scope>NUCLEOTIDE SEQUENCE</scope>
    <source>
        <strain evidence="2">Duluth1</strain>
        <tissue evidence="2">Whole animal</tissue>
    </source>
</reference>
<dbReference type="EMBL" id="JAIWYP010000003">
    <property type="protein sequence ID" value="KAH3855100.1"/>
    <property type="molecule type" value="Genomic_DNA"/>
</dbReference>
<name>A0A9D4LBM4_DREPO</name>